<dbReference type="SUPFAM" id="SSF55120">
    <property type="entry name" value="Pseudouridine synthase"/>
    <property type="match status" value="1"/>
</dbReference>
<reference evidence="6 7" key="1">
    <citation type="submission" date="2020-08" db="EMBL/GenBank/DDBJ databases">
        <authorList>
            <person name="Hejnol A."/>
        </authorList>
    </citation>
    <scope>NUCLEOTIDE SEQUENCE [LARGE SCALE GENOMIC DNA]</scope>
</reference>
<dbReference type="PANTHER" id="PTHR13326">
    <property type="entry name" value="TRNA PSEUDOURIDINE SYNTHASE D"/>
    <property type="match status" value="1"/>
</dbReference>
<sequence length="599" mass="67805">MICEDEVETGCTPAKRLKSSELKDEESDVTILASLKPDNQPRHSKLREEDMGIVKYISNLPGFHAVIKQRYSDFTVHEIDQSGNIVELKSLQVPDYGQTVNVENLQNVLPDSIKEQLNKIEDNSETVFEIPVDELSKDERRNYHQAIKSLYPSLCSNTDEADNGKKIIRVKRDKGGKEARSRNLKWPHPKAKYVRFTLYKENKGTIDAISLLCNFLRCRSNVFSFAGTKDKRARTSQSVTAFKVLPHKLAALNSRLRNMAIGDFEFVEKELKLGDLSGNRFTLVLRSVRGDPDIINESILSLKRNGFINYFGMQRFGTTDISTYTIGKSILLGNFKEAIDLLLTPQKCDNDEVRRAKESWQKNRDAKAALQELKDGKYRISVEYKLLTGLMQRPKNDLVGALSFLSDTNRLLYVHSYQSRLWNRIVSKRVEKFGFAVHVGDLIKDKDGDIKSITVENVLDYSIEDVVLPLPGYDIVLPENETSQWYSEMLAEDGLSLPALKHTVKSYSLSGSYRSVVVKPRSISWKFLQYKDVTQALVPSDLDKLNGISESSKEESSDSKEQTALLLTLTLPTSAYATMALREILKCDTSIAVQASMNE</sequence>
<evidence type="ECO:0000256" key="3">
    <source>
        <dbReference type="ARBA" id="ARBA00023235"/>
    </source>
</evidence>
<protein>
    <submittedName>
        <fullName evidence="6">DgyrCDS13133</fullName>
    </submittedName>
</protein>
<gene>
    <name evidence="6" type="ORF">DGYR_LOCUS12354</name>
</gene>
<dbReference type="InterPro" id="IPR020103">
    <property type="entry name" value="PsdUridine_synth_cat_dom_sf"/>
</dbReference>
<dbReference type="FunFam" id="3.30.2350.20:FF:000003">
    <property type="entry name" value="Pseudouridylate synthase 7 homolog"/>
    <property type="match status" value="1"/>
</dbReference>
<dbReference type="GO" id="GO:0009982">
    <property type="term" value="F:pseudouridine synthase activity"/>
    <property type="evidence" value="ECO:0007669"/>
    <property type="project" value="InterPro"/>
</dbReference>
<evidence type="ECO:0000256" key="1">
    <source>
        <dbReference type="ARBA" id="ARBA00007953"/>
    </source>
</evidence>
<keyword evidence="3" id="KW-0413">Isomerase</keyword>
<dbReference type="NCBIfam" id="TIGR00094">
    <property type="entry name" value="tRNA_TruD_broad"/>
    <property type="match status" value="1"/>
</dbReference>
<dbReference type="GO" id="GO:0008033">
    <property type="term" value="P:tRNA processing"/>
    <property type="evidence" value="ECO:0007669"/>
    <property type="project" value="UniProtKB-KW"/>
</dbReference>
<dbReference type="Pfam" id="PF01142">
    <property type="entry name" value="TruD"/>
    <property type="match status" value="1"/>
</dbReference>
<dbReference type="AlphaFoldDB" id="A0A7I8W9R5"/>
<dbReference type="OrthoDB" id="447290at2759"/>
<evidence type="ECO:0000313" key="6">
    <source>
        <dbReference type="EMBL" id="CAD5124880.1"/>
    </source>
</evidence>
<organism evidence="6 7">
    <name type="scientific">Dimorphilus gyrociliatus</name>
    <dbReference type="NCBI Taxonomy" id="2664684"/>
    <lineage>
        <taxon>Eukaryota</taxon>
        <taxon>Metazoa</taxon>
        <taxon>Spiralia</taxon>
        <taxon>Lophotrochozoa</taxon>
        <taxon>Annelida</taxon>
        <taxon>Polychaeta</taxon>
        <taxon>Polychaeta incertae sedis</taxon>
        <taxon>Dinophilidae</taxon>
        <taxon>Dimorphilus</taxon>
    </lineage>
</organism>
<dbReference type="PANTHER" id="PTHR13326:SF31">
    <property type="entry name" value="PSEUDOURIDYLATE SYNTHASE 7 HOMOLOG"/>
    <property type="match status" value="1"/>
</dbReference>
<dbReference type="Gene3D" id="3.30.2350.20">
    <property type="entry name" value="TruD, catalytic domain"/>
    <property type="match status" value="2"/>
</dbReference>
<accession>A0A7I8W9R5</accession>
<comment type="caution">
    <text evidence="6">The sequence shown here is derived from an EMBL/GenBank/DDBJ whole genome shotgun (WGS) entry which is preliminary data.</text>
</comment>
<name>A0A7I8W9R5_9ANNE</name>
<keyword evidence="2" id="KW-0819">tRNA processing</keyword>
<dbReference type="InterPro" id="IPR001656">
    <property type="entry name" value="PsdUridine_synth_TruD"/>
</dbReference>
<dbReference type="InterPro" id="IPR020119">
    <property type="entry name" value="PsdUridine_synth_TruD_CS"/>
</dbReference>
<dbReference type="InterPro" id="IPR042214">
    <property type="entry name" value="TruD_catalytic"/>
</dbReference>
<dbReference type="InterPro" id="IPR011760">
    <property type="entry name" value="PsdUridine_synth_TruD_insert"/>
</dbReference>
<dbReference type="PIRSF" id="PIRSF037016">
    <property type="entry name" value="Pseudouridin_synth_euk_prd"/>
    <property type="match status" value="1"/>
</dbReference>
<dbReference type="PROSITE" id="PS50984">
    <property type="entry name" value="TRUD"/>
    <property type="match status" value="1"/>
</dbReference>
<keyword evidence="7" id="KW-1185">Reference proteome</keyword>
<dbReference type="GO" id="GO:0003723">
    <property type="term" value="F:RNA binding"/>
    <property type="evidence" value="ECO:0007669"/>
    <property type="project" value="InterPro"/>
</dbReference>
<dbReference type="EMBL" id="CAJFCJ010000024">
    <property type="protein sequence ID" value="CAD5124880.1"/>
    <property type="molecule type" value="Genomic_DNA"/>
</dbReference>
<evidence type="ECO:0000256" key="2">
    <source>
        <dbReference type="ARBA" id="ARBA00022694"/>
    </source>
</evidence>
<evidence type="ECO:0000256" key="4">
    <source>
        <dbReference type="ARBA" id="ARBA00036943"/>
    </source>
</evidence>
<dbReference type="CDD" id="cd02576">
    <property type="entry name" value="PseudoU_synth_ScPUS7"/>
    <property type="match status" value="1"/>
</dbReference>
<comment type="catalytic activity">
    <reaction evidence="4">
        <text>a uridine in tRNA = a pseudouridine in tRNA</text>
        <dbReference type="Rhea" id="RHEA:54572"/>
        <dbReference type="Rhea" id="RHEA-COMP:13339"/>
        <dbReference type="Rhea" id="RHEA-COMP:13934"/>
        <dbReference type="ChEBI" id="CHEBI:65314"/>
        <dbReference type="ChEBI" id="CHEBI:65315"/>
    </reaction>
</comment>
<evidence type="ECO:0000313" key="7">
    <source>
        <dbReference type="Proteomes" id="UP000549394"/>
    </source>
</evidence>
<dbReference type="PROSITE" id="PS01268">
    <property type="entry name" value="UPF0024"/>
    <property type="match status" value="1"/>
</dbReference>
<dbReference type="GO" id="GO:0005634">
    <property type="term" value="C:nucleus"/>
    <property type="evidence" value="ECO:0007669"/>
    <property type="project" value="TreeGrafter"/>
</dbReference>
<evidence type="ECO:0000259" key="5">
    <source>
        <dbReference type="PROSITE" id="PS50984"/>
    </source>
</evidence>
<dbReference type="GO" id="GO:0001522">
    <property type="term" value="P:pseudouridine synthesis"/>
    <property type="evidence" value="ECO:0007669"/>
    <property type="project" value="InterPro"/>
</dbReference>
<proteinExistence type="inferred from homology"/>
<dbReference type="Proteomes" id="UP000549394">
    <property type="component" value="Unassembled WGS sequence"/>
</dbReference>
<comment type="similarity">
    <text evidence="1">Belongs to the pseudouridine synthase TruD family.</text>
</comment>
<feature type="domain" description="TRUD" evidence="5">
    <location>
        <begin position="306"/>
        <end position="519"/>
    </location>
</feature>